<dbReference type="AlphaFoldDB" id="A0A0G1TUP6"/>
<evidence type="ECO:0000256" key="4">
    <source>
        <dbReference type="ARBA" id="ARBA00023136"/>
    </source>
</evidence>
<dbReference type="GO" id="GO:0005384">
    <property type="term" value="F:manganese ion transmembrane transporter activity"/>
    <property type="evidence" value="ECO:0007669"/>
    <property type="project" value="InterPro"/>
</dbReference>
<reference evidence="6 7" key="1">
    <citation type="journal article" date="2015" name="Nature">
        <title>rRNA introns, odd ribosomes, and small enigmatic genomes across a large radiation of phyla.</title>
        <authorList>
            <person name="Brown C.T."/>
            <person name="Hug L.A."/>
            <person name="Thomas B.C."/>
            <person name="Sharon I."/>
            <person name="Castelle C.J."/>
            <person name="Singh A."/>
            <person name="Wilkins M.J."/>
            <person name="Williams K.H."/>
            <person name="Banfield J.F."/>
        </authorList>
    </citation>
    <scope>NUCLEOTIDE SEQUENCE [LARGE SCALE GENOMIC DNA]</scope>
</reference>
<comment type="subcellular location">
    <subcellularLocation>
        <location evidence="1">Endomembrane system</location>
        <topology evidence="1">Multi-pass membrane protein</topology>
    </subcellularLocation>
</comment>
<dbReference type="GO" id="GO:0030026">
    <property type="term" value="P:intracellular manganese ion homeostasis"/>
    <property type="evidence" value="ECO:0007669"/>
    <property type="project" value="InterPro"/>
</dbReference>
<keyword evidence="4 5" id="KW-0472">Membrane</keyword>
<accession>A0A0G1TUP6</accession>
<dbReference type="EMBL" id="LCOY01000075">
    <property type="protein sequence ID" value="KKU85567.1"/>
    <property type="molecule type" value="Genomic_DNA"/>
</dbReference>
<name>A0A0G1TUP6_9BACT</name>
<gene>
    <name evidence="6" type="ORF">UY16_C0075G0003</name>
</gene>
<keyword evidence="3 5" id="KW-1133">Transmembrane helix</keyword>
<evidence type="ECO:0000256" key="5">
    <source>
        <dbReference type="SAM" id="Phobius"/>
    </source>
</evidence>
<dbReference type="Pfam" id="PF01988">
    <property type="entry name" value="VIT1"/>
    <property type="match status" value="1"/>
</dbReference>
<proteinExistence type="predicted"/>
<feature type="transmembrane region" description="Helical" evidence="5">
    <location>
        <begin position="103"/>
        <end position="121"/>
    </location>
</feature>
<sequence length="129" mass="13769">MARISELLCTARTTVSSPLLRLLRGLPGPKQPREFVTPLQHGLVTFGAFVIAGVVPIIPYLFSFPDAQQFLFSSVLATAMFFSVGAARTYITKGNFLKAGLEMLAIGVVASSVAYGVGWGIKTMFGIAI</sequence>
<comment type="caution">
    <text evidence="6">The sequence shown here is derived from an EMBL/GenBank/DDBJ whole genome shotgun (WGS) entry which is preliminary data.</text>
</comment>
<evidence type="ECO:0000256" key="1">
    <source>
        <dbReference type="ARBA" id="ARBA00004127"/>
    </source>
</evidence>
<evidence type="ECO:0000256" key="2">
    <source>
        <dbReference type="ARBA" id="ARBA00022692"/>
    </source>
</evidence>
<protein>
    <submittedName>
        <fullName evidence="6">Uncharacterized protein</fullName>
    </submittedName>
</protein>
<feature type="transmembrane region" description="Helical" evidence="5">
    <location>
        <begin position="43"/>
        <end position="64"/>
    </location>
</feature>
<dbReference type="InterPro" id="IPR008217">
    <property type="entry name" value="Ccc1_fam"/>
</dbReference>
<evidence type="ECO:0000256" key="3">
    <source>
        <dbReference type="ARBA" id="ARBA00022989"/>
    </source>
</evidence>
<dbReference type="Proteomes" id="UP000034739">
    <property type="component" value="Unassembled WGS sequence"/>
</dbReference>
<feature type="transmembrane region" description="Helical" evidence="5">
    <location>
        <begin position="70"/>
        <end position="91"/>
    </location>
</feature>
<evidence type="ECO:0000313" key="6">
    <source>
        <dbReference type="EMBL" id="KKU85567.1"/>
    </source>
</evidence>
<organism evidence="6 7">
    <name type="scientific">Candidatus Gottesmanbacteria bacterium GW2011_GWA2_47_9</name>
    <dbReference type="NCBI Taxonomy" id="1618445"/>
    <lineage>
        <taxon>Bacteria</taxon>
        <taxon>Candidatus Gottesmaniibacteriota</taxon>
    </lineage>
</organism>
<keyword evidence="2 5" id="KW-0812">Transmembrane</keyword>
<evidence type="ECO:0000313" key="7">
    <source>
        <dbReference type="Proteomes" id="UP000034739"/>
    </source>
</evidence>
<dbReference type="GO" id="GO:0012505">
    <property type="term" value="C:endomembrane system"/>
    <property type="evidence" value="ECO:0007669"/>
    <property type="project" value="UniProtKB-SubCell"/>
</dbReference>